<dbReference type="FunFam" id="3.30.200.20:FF:000225">
    <property type="entry name" value="cold-responsive protein kinase 1"/>
    <property type="match status" value="1"/>
</dbReference>
<dbReference type="Proteomes" id="UP000593564">
    <property type="component" value="Unassembled WGS sequence"/>
</dbReference>
<dbReference type="PROSITE" id="PS00108">
    <property type="entry name" value="PROTEIN_KINASE_ST"/>
    <property type="match status" value="1"/>
</dbReference>
<evidence type="ECO:0000313" key="9">
    <source>
        <dbReference type="EMBL" id="KAF5949393.1"/>
    </source>
</evidence>
<organism evidence="9 10">
    <name type="scientific">Camellia sinensis</name>
    <name type="common">Tea plant</name>
    <name type="synonym">Thea sinensis</name>
    <dbReference type="NCBI Taxonomy" id="4442"/>
    <lineage>
        <taxon>Eukaryota</taxon>
        <taxon>Viridiplantae</taxon>
        <taxon>Streptophyta</taxon>
        <taxon>Embryophyta</taxon>
        <taxon>Tracheophyta</taxon>
        <taxon>Spermatophyta</taxon>
        <taxon>Magnoliopsida</taxon>
        <taxon>eudicotyledons</taxon>
        <taxon>Gunneridae</taxon>
        <taxon>Pentapetalae</taxon>
        <taxon>asterids</taxon>
        <taxon>Ericales</taxon>
        <taxon>Theaceae</taxon>
        <taxon>Camellia</taxon>
    </lineage>
</organism>
<feature type="region of interest" description="Disordered" evidence="7">
    <location>
        <begin position="393"/>
        <end position="418"/>
    </location>
</feature>
<gene>
    <name evidence="9" type="ORF">HYC85_011386</name>
</gene>
<feature type="compositionally biased region" description="Basic and acidic residues" evidence="7">
    <location>
        <begin position="438"/>
        <end position="453"/>
    </location>
</feature>
<evidence type="ECO:0000313" key="10">
    <source>
        <dbReference type="Proteomes" id="UP000593564"/>
    </source>
</evidence>
<dbReference type="InterPro" id="IPR008271">
    <property type="entry name" value="Ser/Thr_kinase_AS"/>
</dbReference>
<feature type="domain" description="Protein kinase" evidence="8">
    <location>
        <begin position="91"/>
        <end position="374"/>
    </location>
</feature>
<reference evidence="9 10" key="2">
    <citation type="submission" date="2020-07" db="EMBL/GenBank/DDBJ databases">
        <title>Genome assembly of wild tea tree DASZ reveals pedigree and selection history of tea varieties.</title>
        <authorList>
            <person name="Zhang W."/>
        </authorList>
    </citation>
    <scope>NUCLEOTIDE SEQUENCE [LARGE SCALE GENOMIC DNA]</scope>
    <source>
        <strain evidence="10">cv. G240</strain>
        <tissue evidence="9">Leaf</tissue>
    </source>
</reference>
<reference evidence="10" key="1">
    <citation type="journal article" date="2020" name="Nat. Commun.">
        <title>Genome assembly of wild tea tree DASZ reveals pedigree and selection history of tea varieties.</title>
        <authorList>
            <person name="Zhang W."/>
            <person name="Zhang Y."/>
            <person name="Qiu H."/>
            <person name="Guo Y."/>
            <person name="Wan H."/>
            <person name="Zhang X."/>
            <person name="Scossa F."/>
            <person name="Alseekh S."/>
            <person name="Zhang Q."/>
            <person name="Wang P."/>
            <person name="Xu L."/>
            <person name="Schmidt M.H."/>
            <person name="Jia X."/>
            <person name="Li D."/>
            <person name="Zhu A."/>
            <person name="Guo F."/>
            <person name="Chen W."/>
            <person name="Ni D."/>
            <person name="Usadel B."/>
            <person name="Fernie A.R."/>
            <person name="Wen W."/>
        </authorList>
    </citation>
    <scope>NUCLEOTIDE SEQUENCE [LARGE SCALE GENOMIC DNA]</scope>
    <source>
        <strain evidence="10">cv. G240</strain>
    </source>
</reference>
<dbReference type="InterPro" id="IPR000719">
    <property type="entry name" value="Prot_kinase_dom"/>
</dbReference>
<dbReference type="FunFam" id="1.10.510.10:FF:000368">
    <property type="entry name" value="cold-responsive protein kinase 1"/>
    <property type="match status" value="1"/>
</dbReference>
<keyword evidence="4 5" id="KW-0067">ATP-binding</keyword>
<comment type="similarity">
    <text evidence="6">Belongs to the protein kinase superfamily.</text>
</comment>
<evidence type="ECO:0000256" key="1">
    <source>
        <dbReference type="ARBA" id="ARBA00022679"/>
    </source>
</evidence>
<dbReference type="PANTHER" id="PTHR47973">
    <property type="entry name" value="CYSTEINE-RICH RECEPTOR-LIKE PROTEIN KINASE 3"/>
    <property type="match status" value="1"/>
</dbReference>
<name>A0A7J7H8W4_CAMSI</name>
<evidence type="ECO:0000256" key="4">
    <source>
        <dbReference type="ARBA" id="ARBA00022840"/>
    </source>
</evidence>
<accession>A0A7J7H8W4</accession>
<dbReference type="CDD" id="cd14066">
    <property type="entry name" value="STKc_IRAK"/>
    <property type="match status" value="1"/>
</dbReference>
<feature type="compositionally biased region" description="Basic and acidic residues" evidence="7">
    <location>
        <begin position="393"/>
        <end position="404"/>
    </location>
</feature>
<comment type="caution">
    <text evidence="9">The sequence shown here is derived from an EMBL/GenBank/DDBJ whole genome shotgun (WGS) entry which is preliminary data.</text>
</comment>
<keyword evidence="3" id="KW-0418">Kinase</keyword>
<evidence type="ECO:0000256" key="7">
    <source>
        <dbReference type="SAM" id="MobiDB-lite"/>
    </source>
</evidence>
<dbReference type="GO" id="GO:0005524">
    <property type="term" value="F:ATP binding"/>
    <property type="evidence" value="ECO:0007669"/>
    <property type="project" value="UniProtKB-UniRule"/>
</dbReference>
<evidence type="ECO:0000256" key="6">
    <source>
        <dbReference type="RuleBase" id="RU000304"/>
    </source>
</evidence>
<keyword evidence="1" id="KW-0808">Transferase</keyword>
<dbReference type="AlphaFoldDB" id="A0A7J7H8W4"/>
<evidence type="ECO:0000256" key="2">
    <source>
        <dbReference type="ARBA" id="ARBA00022741"/>
    </source>
</evidence>
<keyword evidence="2 5" id="KW-0547">Nucleotide-binding</keyword>
<dbReference type="InterPro" id="IPR052059">
    <property type="entry name" value="CR_Ser/Thr_kinase"/>
</dbReference>
<dbReference type="EMBL" id="JACBKZ010000005">
    <property type="protein sequence ID" value="KAF5949393.1"/>
    <property type="molecule type" value="Genomic_DNA"/>
</dbReference>
<dbReference type="Gene3D" id="3.30.200.20">
    <property type="entry name" value="Phosphorylase Kinase, domain 1"/>
    <property type="match status" value="1"/>
</dbReference>
<sequence length="453" mass="50584">MGISCPSGLLIRIPICLAKRGIMYFVRLLIQSQGHVRLNEHTIISWQLRYCHILCPCVNASNKVQYDSEVSGVQNVKLYTYKELSVATENFRPTNKIGEGGFGSVYKGSLKDGTVAAIKVLSAESRQGVREFLTEITVISDIEHENLVKLHGCCVEGSHRILVYGYLENNSLAQTLLGGRRSGIQFNWNTRTKICIGVARGLAFLHEEVQPHIVHRDIKASNVLLDKDLTPKISDFGLAKLFAPSLTHISTRVAGTLGYLAPEYAIRGQLTRKADIYSFGVLLLEIVSGRCNTNKRLCAEEQYLLERVWKLYEKGEVARLVDTSLEEDLDIDEACKFLKIGLLCTQGFPKLRPSMSKVVKMLTGEMDVDDEEILKPGLISELMGLKMQKDTTDTLSADSKKHDNSSSSETSTSYATMTFTAIDERKTREYRQAFGCRGEQESEAEREKPNSGL</sequence>
<feature type="binding site" evidence="5">
    <location>
        <position position="119"/>
    </location>
    <ligand>
        <name>ATP</name>
        <dbReference type="ChEBI" id="CHEBI:30616"/>
    </ligand>
</feature>
<dbReference type="InterPro" id="IPR011009">
    <property type="entry name" value="Kinase-like_dom_sf"/>
</dbReference>
<dbReference type="PROSITE" id="PS50011">
    <property type="entry name" value="PROTEIN_KINASE_DOM"/>
    <property type="match status" value="1"/>
</dbReference>
<protein>
    <recommendedName>
        <fullName evidence="8">Protein kinase domain-containing protein</fullName>
    </recommendedName>
</protein>
<dbReference type="SUPFAM" id="SSF56112">
    <property type="entry name" value="Protein kinase-like (PK-like)"/>
    <property type="match status" value="1"/>
</dbReference>
<proteinExistence type="inferred from homology"/>
<dbReference type="Pfam" id="PF00069">
    <property type="entry name" value="Pkinase"/>
    <property type="match status" value="1"/>
</dbReference>
<feature type="region of interest" description="Disordered" evidence="7">
    <location>
        <begin position="431"/>
        <end position="453"/>
    </location>
</feature>
<evidence type="ECO:0000256" key="5">
    <source>
        <dbReference type="PROSITE-ProRule" id="PRU10141"/>
    </source>
</evidence>
<dbReference type="SMART" id="SM00220">
    <property type="entry name" value="S_TKc"/>
    <property type="match status" value="1"/>
</dbReference>
<evidence type="ECO:0000259" key="8">
    <source>
        <dbReference type="PROSITE" id="PS50011"/>
    </source>
</evidence>
<dbReference type="InterPro" id="IPR017441">
    <property type="entry name" value="Protein_kinase_ATP_BS"/>
</dbReference>
<dbReference type="GO" id="GO:0004674">
    <property type="term" value="F:protein serine/threonine kinase activity"/>
    <property type="evidence" value="ECO:0007669"/>
    <property type="project" value="UniProtKB-KW"/>
</dbReference>
<dbReference type="PROSITE" id="PS00107">
    <property type="entry name" value="PROTEIN_KINASE_ATP"/>
    <property type="match status" value="1"/>
</dbReference>
<dbReference type="Gene3D" id="1.10.510.10">
    <property type="entry name" value="Transferase(Phosphotransferase) domain 1"/>
    <property type="match status" value="1"/>
</dbReference>
<keyword evidence="6" id="KW-0723">Serine/threonine-protein kinase</keyword>
<evidence type="ECO:0000256" key="3">
    <source>
        <dbReference type="ARBA" id="ARBA00022777"/>
    </source>
</evidence>
<keyword evidence="10" id="KW-1185">Reference proteome</keyword>